<evidence type="ECO:0000256" key="4">
    <source>
        <dbReference type="PROSITE-ProRule" id="PRU00175"/>
    </source>
</evidence>
<organism evidence="6 7">
    <name type="scientific">Punica granatum</name>
    <name type="common">Pomegranate</name>
    <dbReference type="NCBI Taxonomy" id="22663"/>
    <lineage>
        <taxon>Eukaryota</taxon>
        <taxon>Viridiplantae</taxon>
        <taxon>Streptophyta</taxon>
        <taxon>Embryophyta</taxon>
        <taxon>Tracheophyta</taxon>
        <taxon>Spermatophyta</taxon>
        <taxon>Magnoliopsida</taxon>
        <taxon>eudicotyledons</taxon>
        <taxon>Gunneridae</taxon>
        <taxon>Pentapetalae</taxon>
        <taxon>rosids</taxon>
        <taxon>malvids</taxon>
        <taxon>Myrtales</taxon>
        <taxon>Lythraceae</taxon>
        <taxon>Punica</taxon>
    </lineage>
</organism>
<evidence type="ECO:0000259" key="5">
    <source>
        <dbReference type="PROSITE" id="PS50089"/>
    </source>
</evidence>
<sequence length="268" mass="30798">MTTSLIARLQAKLRSPICLCTKLMLMRLHSDQNPLPPQPLSEALVLVPDFGVLILFLAMFMCFQCLVDDDLPWNHDPERAADSRSTTSSPHLTNRTGEVVTFMECHSKIACYGKESASMEISCSKCAICLDDFMGGDQCRVLAHCRHAFHRACVEKWLLLSDLHCPICRRHFPRRQVELQEYTARDENVVLRYKYVNGEGRDHSLIVRSTDSWLWKTIARAWNEVFHGVGWITGDESRARFWEDQWIPGHDPLVNTVLNIQADSRERV</sequence>
<evidence type="ECO:0000256" key="3">
    <source>
        <dbReference type="ARBA" id="ARBA00022833"/>
    </source>
</evidence>
<evidence type="ECO:0000256" key="2">
    <source>
        <dbReference type="ARBA" id="ARBA00022771"/>
    </source>
</evidence>
<dbReference type="AlphaFoldDB" id="A0A2I0GG88"/>
<dbReference type="PANTHER" id="PTHR45798:SF97">
    <property type="entry name" value="ALCOHOL-SENSITIVE RING FINGER PROTEIN 1"/>
    <property type="match status" value="1"/>
</dbReference>
<dbReference type="InterPro" id="IPR013083">
    <property type="entry name" value="Znf_RING/FYVE/PHD"/>
</dbReference>
<dbReference type="EMBL" id="PGOL01045180">
    <property type="protein sequence ID" value="PKH53310.1"/>
    <property type="molecule type" value="Genomic_DNA"/>
</dbReference>
<dbReference type="Pfam" id="PF13639">
    <property type="entry name" value="zf-RING_2"/>
    <property type="match status" value="1"/>
</dbReference>
<dbReference type="Gene3D" id="3.30.40.10">
    <property type="entry name" value="Zinc/RING finger domain, C3HC4 (zinc finger)"/>
    <property type="match status" value="1"/>
</dbReference>
<feature type="non-terminal residue" evidence="6">
    <location>
        <position position="268"/>
    </location>
</feature>
<dbReference type="InterPro" id="IPR001841">
    <property type="entry name" value="Znf_RING"/>
</dbReference>
<reference evidence="6 7" key="1">
    <citation type="submission" date="2017-11" db="EMBL/GenBank/DDBJ databases">
        <title>De-novo sequencing of pomegranate (Punica granatum L.) genome.</title>
        <authorList>
            <person name="Akparov Z."/>
            <person name="Amiraslanov A."/>
            <person name="Hajiyeva S."/>
            <person name="Abbasov M."/>
            <person name="Kaur K."/>
            <person name="Hamwieh A."/>
            <person name="Solovyev V."/>
            <person name="Salamov A."/>
            <person name="Braich B."/>
            <person name="Kosarev P."/>
            <person name="Mahmoud A."/>
            <person name="Hajiyev E."/>
            <person name="Babayeva S."/>
            <person name="Izzatullayeva V."/>
            <person name="Mammadov A."/>
            <person name="Mammadov A."/>
            <person name="Sharifova S."/>
            <person name="Ojaghi J."/>
            <person name="Eynullazada K."/>
            <person name="Bayramov B."/>
            <person name="Abdulazimova A."/>
            <person name="Shahmuradov I."/>
        </authorList>
    </citation>
    <scope>NUCLEOTIDE SEQUENCE [LARGE SCALE GENOMIC DNA]</scope>
    <source>
        <strain evidence="7">cv. AG2017</strain>
        <tissue evidence="6">Leaf</tissue>
    </source>
</reference>
<accession>A0A2I0GG88</accession>
<keyword evidence="7" id="KW-1185">Reference proteome</keyword>
<dbReference type="PANTHER" id="PTHR45798">
    <property type="entry name" value="RING-H2 FINGER PROTEIN ATL61-RELATED-RELATED"/>
    <property type="match status" value="1"/>
</dbReference>
<gene>
    <name evidence="6" type="ORF">CRG98_050336</name>
</gene>
<dbReference type="InterPro" id="IPR052788">
    <property type="entry name" value="RING-type_E3_ligase_ATL"/>
</dbReference>
<evidence type="ECO:0000313" key="7">
    <source>
        <dbReference type="Proteomes" id="UP000233551"/>
    </source>
</evidence>
<feature type="domain" description="RING-type" evidence="5">
    <location>
        <begin position="126"/>
        <end position="169"/>
    </location>
</feature>
<evidence type="ECO:0000256" key="1">
    <source>
        <dbReference type="ARBA" id="ARBA00022723"/>
    </source>
</evidence>
<keyword evidence="2 4" id="KW-0863">Zinc-finger</keyword>
<keyword evidence="3" id="KW-0862">Zinc</keyword>
<dbReference type="SUPFAM" id="SSF57850">
    <property type="entry name" value="RING/U-box"/>
    <property type="match status" value="1"/>
</dbReference>
<dbReference type="SMART" id="SM00184">
    <property type="entry name" value="RING"/>
    <property type="match status" value="1"/>
</dbReference>
<dbReference type="PROSITE" id="PS50089">
    <property type="entry name" value="ZF_RING_2"/>
    <property type="match status" value="1"/>
</dbReference>
<comment type="caution">
    <text evidence="6">The sequence shown here is derived from an EMBL/GenBank/DDBJ whole genome shotgun (WGS) entry which is preliminary data.</text>
</comment>
<proteinExistence type="predicted"/>
<dbReference type="GO" id="GO:0008270">
    <property type="term" value="F:zinc ion binding"/>
    <property type="evidence" value="ECO:0007669"/>
    <property type="project" value="UniProtKB-KW"/>
</dbReference>
<dbReference type="Proteomes" id="UP000233551">
    <property type="component" value="Unassembled WGS sequence"/>
</dbReference>
<keyword evidence="1" id="KW-0479">Metal-binding</keyword>
<evidence type="ECO:0000313" key="6">
    <source>
        <dbReference type="EMBL" id="PKH53310.1"/>
    </source>
</evidence>
<dbReference type="STRING" id="22663.A0A2I0GG88"/>
<protein>
    <recommendedName>
        <fullName evidence="5">RING-type domain-containing protein</fullName>
    </recommendedName>
</protein>
<name>A0A2I0GG88_PUNGR</name>